<comment type="subcellular location">
    <subcellularLocation>
        <location evidence="2">Plastid</location>
        <location evidence="2">Chloroplast stroma</location>
    </subcellularLocation>
</comment>
<comment type="caution">
    <text evidence="16">The sequence shown here is derived from an EMBL/GenBank/DDBJ whole genome shotgun (WGS) entry which is preliminary data.</text>
</comment>
<comment type="catalytic activity">
    <reaction evidence="15">
        <text>hexadecanoyl-[ACP] + 2 reduced [2Fe-2S]-[ferredoxin] + O2 + 2 H(+) = (4Z)-hexadecenoyl-[ACP] + 2 oxidized [2Fe-2S]-[ferredoxin] + 2 H2O</text>
        <dbReference type="Rhea" id="RHEA:38043"/>
        <dbReference type="Rhea" id="RHEA-COMP:9652"/>
        <dbReference type="Rhea" id="RHEA-COMP:10000"/>
        <dbReference type="Rhea" id="RHEA-COMP:10001"/>
        <dbReference type="Rhea" id="RHEA-COMP:11488"/>
        <dbReference type="ChEBI" id="CHEBI:15377"/>
        <dbReference type="ChEBI" id="CHEBI:15378"/>
        <dbReference type="ChEBI" id="CHEBI:15379"/>
        <dbReference type="ChEBI" id="CHEBI:33737"/>
        <dbReference type="ChEBI" id="CHEBI:33738"/>
        <dbReference type="ChEBI" id="CHEBI:78483"/>
        <dbReference type="ChEBI" id="CHEBI:85919"/>
        <dbReference type="EC" id="1.14.19.11"/>
    </reaction>
</comment>
<evidence type="ECO:0000256" key="9">
    <source>
        <dbReference type="ARBA" id="ARBA00022832"/>
    </source>
</evidence>
<protein>
    <recommendedName>
        <fullName evidence="6">acyl-[acyl-carrier-protein] 4-desaturase</fullName>
        <ecNumber evidence="6">1.14.19.11</ecNumber>
    </recommendedName>
</protein>
<dbReference type="Proteomes" id="UP000775213">
    <property type="component" value="Unassembled WGS sequence"/>
</dbReference>
<reference evidence="16 17" key="1">
    <citation type="journal article" date="2021" name="Hortic Res">
        <title>Chromosome-scale assembly of the Dendrobium chrysotoxum genome enhances the understanding of orchid evolution.</title>
        <authorList>
            <person name="Zhang Y."/>
            <person name="Zhang G.Q."/>
            <person name="Zhang D."/>
            <person name="Liu X.D."/>
            <person name="Xu X.Y."/>
            <person name="Sun W.H."/>
            <person name="Yu X."/>
            <person name="Zhu X."/>
            <person name="Wang Z.W."/>
            <person name="Zhao X."/>
            <person name="Zhong W.Y."/>
            <person name="Chen H."/>
            <person name="Yin W.L."/>
            <person name="Huang T."/>
            <person name="Niu S.C."/>
            <person name="Liu Z.J."/>
        </authorList>
    </citation>
    <scope>NUCLEOTIDE SEQUENCE [LARGE SCALE GENOMIC DNA]</scope>
    <source>
        <strain evidence="16">Lindl</strain>
    </source>
</reference>
<keyword evidence="8" id="KW-0479">Metal-binding</keyword>
<proteinExistence type="inferred from homology"/>
<keyword evidence="7" id="KW-0444">Lipid biosynthesis</keyword>
<evidence type="ECO:0000256" key="12">
    <source>
        <dbReference type="ARBA" id="ARBA00023004"/>
    </source>
</evidence>
<evidence type="ECO:0000313" key="16">
    <source>
        <dbReference type="EMBL" id="KAH0454301.1"/>
    </source>
</evidence>
<name>A0AAV7GCX6_DENCH</name>
<comment type="similarity">
    <text evidence="4">Belongs to the fatty acid desaturase type 2 family.</text>
</comment>
<dbReference type="GO" id="GO:0046872">
    <property type="term" value="F:metal ion binding"/>
    <property type="evidence" value="ECO:0007669"/>
    <property type="project" value="UniProtKB-KW"/>
</dbReference>
<gene>
    <name evidence="16" type="ORF">IEQ34_016225</name>
</gene>
<keyword evidence="10" id="KW-0809">Transit peptide</keyword>
<dbReference type="GO" id="GO:0009570">
    <property type="term" value="C:chloroplast stroma"/>
    <property type="evidence" value="ECO:0007669"/>
    <property type="project" value="UniProtKB-SubCell"/>
</dbReference>
<evidence type="ECO:0000256" key="13">
    <source>
        <dbReference type="ARBA" id="ARBA00023098"/>
    </source>
</evidence>
<evidence type="ECO:0000256" key="6">
    <source>
        <dbReference type="ARBA" id="ARBA00012015"/>
    </source>
</evidence>
<dbReference type="InterPro" id="IPR012348">
    <property type="entry name" value="RNR-like"/>
</dbReference>
<dbReference type="Pfam" id="PF03405">
    <property type="entry name" value="FA_desaturase_2"/>
    <property type="match status" value="1"/>
</dbReference>
<keyword evidence="13" id="KW-0443">Lipid metabolism</keyword>
<dbReference type="PANTHER" id="PTHR31155:SF9">
    <property type="entry name" value="STEAROYL-[ACYL-CARRIER-PROTEIN] 9-DESATURASE 7, CHLOROPLASTIC"/>
    <property type="match status" value="1"/>
</dbReference>
<keyword evidence="12" id="KW-0408">Iron</keyword>
<dbReference type="SUPFAM" id="SSF47240">
    <property type="entry name" value="Ferritin-like"/>
    <property type="match status" value="1"/>
</dbReference>
<comment type="pathway">
    <text evidence="3">Lipid metabolism; fatty acid metabolism.</text>
</comment>
<evidence type="ECO:0000256" key="8">
    <source>
        <dbReference type="ARBA" id="ARBA00022723"/>
    </source>
</evidence>
<keyword evidence="17" id="KW-1185">Reference proteome</keyword>
<evidence type="ECO:0000256" key="4">
    <source>
        <dbReference type="ARBA" id="ARBA00008749"/>
    </source>
</evidence>
<evidence type="ECO:0000256" key="14">
    <source>
        <dbReference type="ARBA" id="ARBA00023160"/>
    </source>
</evidence>
<dbReference type="PANTHER" id="PTHR31155">
    <property type="entry name" value="ACYL- ACYL-CARRIER-PROTEIN DESATURASE-RELATED"/>
    <property type="match status" value="1"/>
</dbReference>
<keyword evidence="14" id="KW-0275">Fatty acid biosynthesis</keyword>
<evidence type="ECO:0000256" key="15">
    <source>
        <dbReference type="ARBA" id="ARBA00047803"/>
    </source>
</evidence>
<evidence type="ECO:0000256" key="7">
    <source>
        <dbReference type="ARBA" id="ARBA00022516"/>
    </source>
</evidence>
<evidence type="ECO:0000256" key="10">
    <source>
        <dbReference type="ARBA" id="ARBA00022946"/>
    </source>
</evidence>
<keyword evidence="11" id="KW-0560">Oxidoreductase</keyword>
<evidence type="ECO:0000256" key="5">
    <source>
        <dbReference type="ARBA" id="ARBA00011738"/>
    </source>
</evidence>
<dbReference type="Gene3D" id="1.10.620.20">
    <property type="entry name" value="Ribonucleotide Reductase, subunit A"/>
    <property type="match status" value="1"/>
</dbReference>
<dbReference type="GO" id="GO:0006633">
    <property type="term" value="P:fatty acid biosynthetic process"/>
    <property type="evidence" value="ECO:0007669"/>
    <property type="project" value="UniProtKB-KW"/>
</dbReference>
<evidence type="ECO:0000256" key="2">
    <source>
        <dbReference type="ARBA" id="ARBA00004470"/>
    </source>
</evidence>
<evidence type="ECO:0000256" key="11">
    <source>
        <dbReference type="ARBA" id="ARBA00023002"/>
    </source>
</evidence>
<organism evidence="16 17">
    <name type="scientific">Dendrobium chrysotoxum</name>
    <name type="common">Orchid</name>
    <dbReference type="NCBI Taxonomy" id="161865"/>
    <lineage>
        <taxon>Eukaryota</taxon>
        <taxon>Viridiplantae</taxon>
        <taxon>Streptophyta</taxon>
        <taxon>Embryophyta</taxon>
        <taxon>Tracheophyta</taxon>
        <taxon>Spermatophyta</taxon>
        <taxon>Magnoliopsida</taxon>
        <taxon>Liliopsida</taxon>
        <taxon>Asparagales</taxon>
        <taxon>Orchidaceae</taxon>
        <taxon>Epidendroideae</taxon>
        <taxon>Malaxideae</taxon>
        <taxon>Dendrobiinae</taxon>
        <taxon>Dendrobium</taxon>
    </lineage>
</organism>
<dbReference type="GO" id="GO:0045300">
    <property type="term" value="F:stearoyl-[ACP] desaturase activity"/>
    <property type="evidence" value="ECO:0007669"/>
    <property type="project" value="InterPro"/>
</dbReference>
<comment type="subunit">
    <text evidence="5">Homodimer.</text>
</comment>
<dbReference type="AlphaFoldDB" id="A0AAV7GCX6"/>
<evidence type="ECO:0000313" key="17">
    <source>
        <dbReference type="Proteomes" id="UP000775213"/>
    </source>
</evidence>
<keyword evidence="9" id="KW-0276">Fatty acid metabolism</keyword>
<accession>A0AAV7GCX6</accession>
<evidence type="ECO:0000256" key="3">
    <source>
        <dbReference type="ARBA" id="ARBA00004872"/>
    </source>
</evidence>
<sequence>MIYTLFQERATFIFHCHAKKYGDTKHPHVCEIIAVDKKRHETVYTKIVEKVIDIDPEGTMLTFADMMKKKITMPAHLMYDGHDDSLWDHFSAVAQRLGVYTAKDYADIAEFLFGRWKVENLTGLSGEGKKAQDFVCTLAPRFRRLEERAQAKAKEAPGICFSWIYDREVQL</sequence>
<dbReference type="InterPro" id="IPR005067">
    <property type="entry name" value="Fatty_acid_desaturase-2"/>
</dbReference>
<dbReference type="EC" id="1.14.19.11" evidence="6"/>
<comment type="cofactor">
    <cofactor evidence="1">
        <name>Fe(2+)</name>
        <dbReference type="ChEBI" id="CHEBI:29033"/>
    </cofactor>
</comment>
<evidence type="ECO:0000256" key="1">
    <source>
        <dbReference type="ARBA" id="ARBA00001954"/>
    </source>
</evidence>
<dbReference type="EMBL" id="JAGFBR010000015">
    <property type="protein sequence ID" value="KAH0454301.1"/>
    <property type="molecule type" value="Genomic_DNA"/>
</dbReference>
<dbReference type="InterPro" id="IPR009078">
    <property type="entry name" value="Ferritin-like_SF"/>
</dbReference>